<keyword evidence="2" id="KW-1185">Reference proteome</keyword>
<sequence>MTEILTDAAHAHGLPSDQLAKLARMADQIAEFFQTYPEAEAVDAIADHINQFWTRRMREDFRTGFQDDASALSPLVRQARTKVRVAAAG</sequence>
<dbReference type="EMBL" id="JAWDID010000018">
    <property type="protein sequence ID" value="MDU0340969.1"/>
    <property type="molecule type" value="Genomic_DNA"/>
</dbReference>
<reference evidence="1 2" key="1">
    <citation type="submission" date="2023-09" db="EMBL/GenBank/DDBJ databases">
        <title>Whole genome shotgun sequencing (WGS) of Bosea sp. ZW T0_25, isolated from stored onions (Allium cepa).</title>
        <authorList>
            <person name="Stoll D.A."/>
            <person name="Huch M."/>
        </authorList>
    </citation>
    <scope>NUCLEOTIDE SEQUENCE [LARGE SCALE GENOMIC DNA]</scope>
    <source>
        <strain evidence="1 2">ZW T0_25</strain>
    </source>
</reference>
<accession>A0ABU3S891</accession>
<comment type="caution">
    <text evidence="1">The sequence shown here is derived from an EMBL/GenBank/DDBJ whole genome shotgun (WGS) entry which is preliminary data.</text>
</comment>
<dbReference type="Pfam" id="PF11390">
    <property type="entry name" value="FdsD"/>
    <property type="match status" value="1"/>
</dbReference>
<dbReference type="Proteomes" id="UP001254257">
    <property type="component" value="Unassembled WGS sequence"/>
</dbReference>
<dbReference type="InterPro" id="IPR021074">
    <property type="entry name" value="Formate_DH_dsu"/>
</dbReference>
<evidence type="ECO:0000313" key="1">
    <source>
        <dbReference type="EMBL" id="MDU0340969.1"/>
    </source>
</evidence>
<proteinExistence type="predicted"/>
<name>A0ABU3S891_9HYPH</name>
<gene>
    <name evidence="1" type="ORF">RKE40_13795</name>
</gene>
<evidence type="ECO:0000313" key="2">
    <source>
        <dbReference type="Proteomes" id="UP001254257"/>
    </source>
</evidence>
<dbReference type="RefSeq" id="WP_316018810.1">
    <property type="nucleotide sequence ID" value="NZ_JAWDID010000018.1"/>
</dbReference>
<organism evidence="1 2">
    <name type="scientific">Bosea rubneri</name>
    <dbReference type="NCBI Taxonomy" id="3075434"/>
    <lineage>
        <taxon>Bacteria</taxon>
        <taxon>Pseudomonadati</taxon>
        <taxon>Pseudomonadota</taxon>
        <taxon>Alphaproteobacteria</taxon>
        <taxon>Hyphomicrobiales</taxon>
        <taxon>Boseaceae</taxon>
        <taxon>Bosea</taxon>
    </lineage>
</organism>
<protein>
    <submittedName>
        <fullName evidence="1">Formate dehydrogenase subunit delta</fullName>
    </submittedName>
</protein>